<proteinExistence type="predicted"/>
<dbReference type="Pfam" id="PF10771">
    <property type="entry name" value="DUF2582"/>
    <property type="match status" value="1"/>
</dbReference>
<dbReference type="InterPro" id="IPR036390">
    <property type="entry name" value="WH_DNA-bd_sf"/>
</dbReference>
<dbReference type="AlphaFoldDB" id="A0AAU9CAS5"/>
<dbReference type="KEGG" id="meiy:MIN45_P1427"/>
<reference evidence="2" key="1">
    <citation type="journal article" date="2024" name="Int. J. Syst. Evol. Microbiol.">
        <title>Methylomarinovum tepidoasis sp. nov., a moderately thermophilic methanotroph of the family Methylothermaceae isolated from a deep-sea hydrothermal field.</title>
        <authorList>
            <person name="Hirayama H."/>
            <person name="Takaki Y."/>
            <person name="Abe M."/>
            <person name="Miyazaki M."/>
            <person name="Uematsu K."/>
            <person name="Matsui Y."/>
            <person name="Takai K."/>
        </authorList>
    </citation>
    <scope>NUCLEOTIDE SEQUENCE [LARGE SCALE GENOMIC DNA]</scope>
    <source>
        <strain evidence="2">IN45</strain>
    </source>
</reference>
<evidence type="ECO:0008006" key="3">
    <source>
        <dbReference type="Google" id="ProtNLM"/>
    </source>
</evidence>
<dbReference type="InterPro" id="IPR036388">
    <property type="entry name" value="WH-like_DNA-bd_sf"/>
</dbReference>
<sequence length="72" mass="7906">MAKLKQSRGEEIGLAAGEIWRYLNQYGEASPSKLASATGLSAKEVQRAIGWLAREGKLIIETDGRTEIFRLA</sequence>
<dbReference type="InterPro" id="IPR019707">
    <property type="entry name" value="DUF2582"/>
</dbReference>
<evidence type="ECO:0000313" key="2">
    <source>
        <dbReference type="Proteomes" id="UP001321450"/>
    </source>
</evidence>
<dbReference type="RefSeq" id="WP_286291327.1">
    <property type="nucleotide sequence ID" value="NZ_AP024718.1"/>
</dbReference>
<dbReference type="SUPFAM" id="SSF46785">
    <property type="entry name" value="Winged helix' DNA-binding domain"/>
    <property type="match status" value="1"/>
</dbReference>
<protein>
    <recommendedName>
        <fullName evidence="3">Winged helix-turn-helix domain-containing protein</fullName>
    </recommendedName>
</protein>
<dbReference type="Proteomes" id="UP001321450">
    <property type="component" value="Chromosome"/>
</dbReference>
<name>A0AAU9CAS5_9GAMM</name>
<gene>
    <name evidence="1" type="ORF">MIN45_P1427</name>
</gene>
<evidence type="ECO:0000313" key="1">
    <source>
        <dbReference type="EMBL" id="BCX89057.1"/>
    </source>
</evidence>
<organism evidence="1 2">
    <name type="scientific">Methylomarinovum tepidoasis</name>
    <dbReference type="NCBI Taxonomy" id="2840183"/>
    <lineage>
        <taxon>Bacteria</taxon>
        <taxon>Pseudomonadati</taxon>
        <taxon>Pseudomonadota</taxon>
        <taxon>Gammaproteobacteria</taxon>
        <taxon>Methylococcales</taxon>
        <taxon>Methylothermaceae</taxon>
        <taxon>Methylomarinovum</taxon>
    </lineage>
</organism>
<keyword evidence="2" id="KW-1185">Reference proteome</keyword>
<dbReference type="Gene3D" id="1.10.10.10">
    <property type="entry name" value="Winged helix-like DNA-binding domain superfamily/Winged helix DNA-binding domain"/>
    <property type="match status" value="1"/>
</dbReference>
<accession>A0AAU9CAS5</accession>
<dbReference type="EMBL" id="AP024718">
    <property type="protein sequence ID" value="BCX89057.1"/>
    <property type="molecule type" value="Genomic_DNA"/>
</dbReference>